<gene>
    <name evidence="7" type="ORF">HMPREF9460_00518</name>
</gene>
<evidence type="ECO:0000313" key="7">
    <source>
        <dbReference type="EMBL" id="KGF57004.1"/>
    </source>
</evidence>
<dbReference type="eggNOG" id="COG1879">
    <property type="taxonomic scope" value="Bacteria"/>
</dbReference>
<sequence>MKKWIALLLSCVMLLAMVAGCGGTPAESPSQSGGAGETAPQSAAPDGETKTYKVGFSNVWVGNTWGVQCVNELEAYLRNNEQISEYYIYNADNDVNKQISDIEDLIAKGVDMLILQPISAESVAAVVEEAYDAGIVVVNCTSPLSDATDKYNVSVVARDYDFGYVGAKWLCEELGGEGNIVCLDGMAGLSSAVLRMQGAQDAFAEYPGINVIASEYADWDYATAKPVMENLLAAYDDIDGIWSSGGDMTRAAIEVWADSGRDWIPMMGEDCNGFLKLWSEYKDDGLSCIATSLPTWLFAYGAELGLEILNGTYEGEKDIIVEIPTITNDQVDDYVRWDLSDSFWCGTKMTEEDIVALYGNGNDGSQGLTGEGVATDH</sequence>
<dbReference type="GeneID" id="63971951"/>
<evidence type="ECO:0000256" key="4">
    <source>
        <dbReference type="SAM" id="MobiDB-lite"/>
    </source>
</evidence>
<feature type="signal peptide" evidence="5">
    <location>
        <begin position="1"/>
        <end position="21"/>
    </location>
</feature>
<evidence type="ECO:0000259" key="6">
    <source>
        <dbReference type="Pfam" id="PF13407"/>
    </source>
</evidence>
<evidence type="ECO:0000256" key="5">
    <source>
        <dbReference type="SAM" id="SignalP"/>
    </source>
</evidence>
<feature type="region of interest" description="Disordered" evidence="4">
    <location>
        <begin position="26"/>
        <end position="48"/>
    </location>
</feature>
<dbReference type="SUPFAM" id="SSF53822">
    <property type="entry name" value="Periplasmic binding protein-like I"/>
    <property type="match status" value="1"/>
</dbReference>
<protein>
    <recommendedName>
        <fullName evidence="6">Periplasmic binding protein domain-containing protein</fullName>
    </recommendedName>
</protein>
<evidence type="ECO:0000256" key="1">
    <source>
        <dbReference type="ARBA" id="ARBA00004196"/>
    </source>
</evidence>
<reference evidence="7 8" key="1">
    <citation type="submission" date="2011-08" db="EMBL/GenBank/DDBJ databases">
        <title>The Genome Sequence of Clostridium orbiscindens 1_3_50AFAA.</title>
        <authorList>
            <consortium name="The Broad Institute Genome Sequencing Platform"/>
            <person name="Earl A."/>
            <person name="Ward D."/>
            <person name="Feldgarden M."/>
            <person name="Gevers D."/>
            <person name="Daigneault M."/>
            <person name="Strauss J."/>
            <person name="Allen-Vercoe E."/>
            <person name="Young S.K."/>
            <person name="Zeng Q."/>
            <person name="Gargeya S."/>
            <person name="Fitzgerald M."/>
            <person name="Haas B."/>
            <person name="Abouelleil A."/>
            <person name="Alvarado L."/>
            <person name="Arachchi H.M."/>
            <person name="Berlin A."/>
            <person name="Brown A."/>
            <person name="Chapman S.B."/>
            <person name="Chen Z."/>
            <person name="Dunbar C."/>
            <person name="Freedman E."/>
            <person name="Gearin G."/>
            <person name="Gellesch M."/>
            <person name="Goldberg J."/>
            <person name="Griggs A."/>
            <person name="Gujja S."/>
            <person name="Heiman D."/>
            <person name="Howarth C."/>
            <person name="Larson L."/>
            <person name="Lui A."/>
            <person name="MacDonald P.J.P."/>
            <person name="Montmayeur A."/>
            <person name="Murphy C."/>
            <person name="Neiman D."/>
            <person name="Pearson M."/>
            <person name="Priest M."/>
            <person name="Roberts A."/>
            <person name="Saif S."/>
            <person name="Shea T."/>
            <person name="Shenoy N."/>
            <person name="Sisk P."/>
            <person name="Stolte C."/>
            <person name="Sykes S."/>
            <person name="Wortman J."/>
            <person name="Nusbaum C."/>
            <person name="Birren B."/>
        </authorList>
    </citation>
    <scope>NUCLEOTIDE SEQUENCE [LARGE SCALE GENOMIC DNA]</scope>
    <source>
        <strain evidence="7 8">1_3_50AFAA</strain>
    </source>
</reference>
<accession>A0A096DHJ1</accession>
<keyword evidence="3 5" id="KW-0732">Signal</keyword>
<dbReference type="EMBL" id="ADLO01000020">
    <property type="protein sequence ID" value="KGF57004.1"/>
    <property type="molecule type" value="Genomic_DNA"/>
</dbReference>
<feature type="chain" id="PRO_5039705674" description="Periplasmic binding protein domain-containing protein" evidence="5">
    <location>
        <begin position="22"/>
        <end position="377"/>
    </location>
</feature>
<dbReference type="GO" id="GO:0030246">
    <property type="term" value="F:carbohydrate binding"/>
    <property type="evidence" value="ECO:0007669"/>
    <property type="project" value="UniProtKB-ARBA"/>
</dbReference>
<dbReference type="Pfam" id="PF13407">
    <property type="entry name" value="Peripla_BP_4"/>
    <property type="match status" value="1"/>
</dbReference>
<dbReference type="PANTHER" id="PTHR46847:SF1">
    <property type="entry name" value="D-ALLOSE-BINDING PERIPLASMIC PROTEIN-RELATED"/>
    <property type="match status" value="1"/>
</dbReference>
<dbReference type="AlphaFoldDB" id="A0A096DHJ1"/>
<comment type="caution">
    <text evidence="7">The sequence shown here is derived from an EMBL/GenBank/DDBJ whole genome shotgun (WGS) entry which is preliminary data.</text>
</comment>
<dbReference type="PANTHER" id="PTHR46847">
    <property type="entry name" value="D-ALLOSE-BINDING PERIPLASMIC PROTEIN-RELATED"/>
    <property type="match status" value="1"/>
</dbReference>
<dbReference type="RefSeq" id="WP_007490595.1">
    <property type="nucleotide sequence ID" value="NZ_KN174161.1"/>
</dbReference>
<organism evidence="7 8">
    <name type="scientific">Flavonifractor plautii 1_3_50AFAA</name>
    <dbReference type="NCBI Taxonomy" id="742738"/>
    <lineage>
        <taxon>Bacteria</taxon>
        <taxon>Bacillati</taxon>
        <taxon>Bacillota</taxon>
        <taxon>Clostridia</taxon>
        <taxon>Eubacteriales</taxon>
        <taxon>Oscillospiraceae</taxon>
        <taxon>Flavonifractor</taxon>
    </lineage>
</organism>
<dbReference type="Proteomes" id="UP000029585">
    <property type="component" value="Unassembled WGS sequence"/>
</dbReference>
<dbReference type="InterPro" id="IPR025997">
    <property type="entry name" value="SBP_2_dom"/>
</dbReference>
<evidence type="ECO:0000256" key="3">
    <source>
        <dbReference type="ARBA" id="ARBA00022729"/>
    </source>
</evidence>
<dbReference type="GO" id="GO:0030313">
    <property type="term" value="C:cell envelope"/>
    <property type="evidence" value="ECO:0007669"/>
    <property type="project" value="UniProtKB-SubCell"/>
</dbReference>
<evidence type="ECO:0000313" key="8">
    <source>
        <dbReference type="Proteomes" id="UP000029585"/>
    </source>
</evidence>
<keyword evidence="8" id="KW-1185">Reference proteome</keyword>
<comment type="subcellular location">
    <subcellularLocation>
        <location evidence="1">Cell envelope</location>
    </subcellularLocation>
</comment>
<dbReference type="CDD" id="cd19996">
    <property type="entry name" value="PBP1_ABC_sugar_binding-like"/>
    <property type="match status" value="1"/>
</dbReference>
<feature type="domain" description="Periplasmic binding protein" evidence="6">
    <location>
        <begin position="54"/>
        <end position="310"/>
    </location>
</feature>
<dbReference type="PATRIC" id="fig|742738.3.peg.540"/>
<dbReference type="HOGENOM" id="CLU_037628_3_9_9"/>
<dbReference type="Gene3D" id="3.40.50.2300">
    <property type="match status" value="2"/>
</dbReference>
<dbReference type="PROSITE" id="PS51257">
    <property type="entry name" value="PROKAR_LIPOPROTEIN"/>
    <property type="match status" value="1"/>
</dbReference>
<evidence type="ECO:0000256" key="2">
    <source>
        <dbReference type="ARBA" id="ARBA00007639"/>
    </source>
</evidence>
<dbReference type="InterPro" id="IPR028082">
    <property type="entry name" value="Peripla_BP_I"/>
</dbReference>
<proteinExistence type="inferred from homology"/>
<comment type="similarity">
    <text evidence="2">Belongs to the bacterial solute-binding protein 2 family.</text>
</comment>
<name>A0A096DHJ1_FLAPL</name>